<evidence type="ECO:0000313" key="2">
    <source>
        <dbReference type="Proteomes" id="UP000012073"/>
    </source>
</evidence>
<dbReference type="RefSeq" id="XP_005711070.1">
    <property type="nucleotide sequence ID" value="XM_005711013.1"/>
</dbReference>
<evidence type="ECO:0000313" key="1">
    <source>
        <dbReference type="EMBL" id="CDF40776.1"/>
    </source>
</evidence>
<reference evidence="2" key="1">
    <citation type="journal article" date="2013" name="Proc. Natl. Acad. Sci. U.S.A.">
        <title>Genome structure and metabolic features in the red seaweed Chondrus crispus shed light on evolution of the Archaeplastida.</title>
        <authorList>
            <person name="Collen J."/>
            <person name="Porcel B."/>
            <person name="Carre W."/>
            <person name="Ball S.G."/>
            <person name="Chaparro C."/>
            <person name="Tonon T."/>
            <person name="Barbeyron T."/>
            <person name="Michel G."/>
            <person name="Noel B."/>
            <person name="Valentin K."/>
            <person name="Elias M."/>
            <person name="Artiguenave F."/>
            <person name="Arun A."/>
            <person name="Aury J.M."/>
            <person name="Barbosa-Neto J.F."/>
            <person name="Bothwell J.H."/>
            <person name="Bouget F.Y."/>
            <person name="Brillet L."/>
            <person name="Cabello-Hurtado F."/>
            <person name="Capella-Gutierrez S."/>
            <person name="Charrier B."/>
            <person name="Cladiere L."/>
            <person name="Cock J.M."/>
            <person name="Coelho S.M."/>
            <person name="Colleoni C."/>
            <person name="Czjzek M."/>
            <person name="Da Silva C."/>
            <person name="Delage L."/>
            <person name="Denoeud F."/>
            <person name="Deschamps P."/>
            <person name="Dittami S.M."/>
            <person name="Gabaldon T."/>
            <person name="Gachon C.M."/>
            <person name="Groisillier A."/>
            <person name="Herve C."/>
            <person name="Jabbari K."/>
            <person name="Katinka M."/>
            <person name="Kloareg B."/>
            <person name="Kowalczyk N."/>
            <person name="Labadie K."/>
            <person name="Leblanc C."/>
            <person name="Lopez P.J."/>
            <person name="McLachlan D.H."/>
            <person name="Meslet-Cladiere L."/>
            <person name="Moustafa A."/>
            <person name="Nehr Z."/>
            <person name="Nyvall Collen P."/>
            <person name="Panaud O."/>
            <person name="Partensky F."/>
            <person name="Poulain J."/>
            <person name="Rensing S.A."/>
            <person name="Rousvoal S."/>
            <person name="Samson G."/>
            <person name="Symeonidi A."/>
            <person name="Weissenbach J."/>
            <person name="Zambounis A."/>
            <person name="Wincker P."/>
            <person name="Boyen C."/>
        </authorList>
    </citation>
    <scope>NUCLEOTIDE SEQUENCE [LARGE SCALE GENOMIC DNA]</scope>
    <source>
        <strain evidence="2">cv. Stackhouse</strain>
    </source>
</reference>
<proteinExistence type="predicted"/>
<dbReference type="Gramene" id="CDF40776">
    <property type="protein sequence ID" value="CDF40776"/>
    <property type="gene ID" value="CHC_T00007426001"/>
</dbReference>
<name>R7QTD9_CHOCR</name>
<dbReference type="GeneID" id="17318781"/>
<accession>R7QTD9</accession>
<dbReference type="Proteomes" id="UP000012073">
    <property type="component" value="Unassembled WGS sequence"/>
</dbReference>
<sequence>MAYDPSPDIPPTSKYLSFIPVDRLNKAPVITINNFSNEQVNSVSVRLADFFRDEGAGNSVKAGVKIDDEKAPDESKWAKYYDPQTVNEAPIISIYSSVDDLPYTKWGVSIIQTVVPTRLDEGRKLLGDVPPNPDSYKEYIPNTNMAPDITVSLGATDEQSNVTVDMNTQFTSEAAVEAIFAQFRR</sequence>
<dbReference type="KEGG" id="ccp:CHC_T00007426001"/>
<keyword evidence="2" id="KW-1185">Reference proteome</keyword>
<gene>
    <name evidence="1" type="ORF">CHC_T00007426001</name>
</gene>
<dbReference type="AlphaFoldDB" id="R7QTD9"/>
<dbReference type="EMBL" id="HG002242">
    <property type="protein sequence ID" value="CDF40776.1"/>
    <property type="molecule type" value="Genomic_DNA"/>
</dbReference>
<protein>
    <submittedName>
        <fullName evidence="1">Uncharacterized protein</fullName>
    </submittedName>
</protein>
<organism evidence="1 2">
    <name type="scientific">Chondrus crispus</name>
    <name type="common">Carrageen Irish moss</name>
    <name type="synonym">Polymorpha crispa</name>
    <dbReference type="NCBI Taxonomy" id="2769"/>
    <lineage>
        <taxon>Eukaryota</taxon>
        <taxon>Rhodophyta</taxon>
        <taxon>Florideophyceae</taxon>
        <taxon>Rhodymeniophycidae</taxon>
        <taxon>Gigartinales</taxon>
        <taxon>Gigartinaceae</taxon>
        <taxon>Chondrus</taxon>
    </lineage>
</organism>